<sequence length="468" mass="49252">MSGSGSSTPRGTETPPPTSEGPSPLIVGTRFVKQYYKVLSTTPDQIVRFYQPSSYLSQGVGSQQTEPAVFDKENVAQLKDRFYLAGGEEGCPLRFEFEHGAIDAQLSVNGGVLLVVTGHLVYMSSDDDEDGEEEDVSLERRKAFVHTFFLGSLVAGNKRSYYVHNDVLRFLHEDVEKPSTRIEESSKEKATTIGTEPVEELVSSAEPALVVEPEVVEEAPGGGVEESKEVLAEEETTPVAPVATQNLEIVTTLETKPTKPVVPGSWASMVARSGTSGGSSSSGPSTPVRPSTGAPKASATTKPKSSVPAKAAPEEVAGKSAGVPRGGKRDPDFTLVIKNISDDVTEADVLDMFESFATKTEAKIVGTTVSAHKGIAFVDFSSAAPVLAAVVQHGTTPLKMKGRELDIYQKAVEQKGRGGSKGRGSNKGNPSNGSASRGGGRQQKGRGDRAGGRAERGGGKAGGRSSER</sequence>
<feature type="domain" description="NTF2" evidence="5">
    <location>
        <begin position="27"/>
        <end position="170"/>
    </location>
</feature>
<feature type="compositionally biased region" description="Low complexity" evidence="3">
    <location>
        <begin position="1"/>
        <end position="13"/>
    </location>
</feature>
<dbReference type="SUPFAM" id="SSF54427">
    <property type="entry name" value="NTF2-like"/>
    <property type="match status" value="1"/>
</dbReference>
<feature type="compositionally biased region" description="Low complexity" evidence="3">
    <location>
        <begin position="426"/>
        <end position="435"/>
    </location>
</feature>
<reference evidence="6 7" key="1">
    <citation type="journal article" date="2015" name="Plant Cell">
        <title>Oil accumulation by the oleaginous diatom Fistulifera solaris as revealed by the genome and transcriptome.</title>
        <authorList>
            <person name="Tanaka T."/>
            <person name="Maeda Y."/>
            <person name="Veluchamy A."/>
            <person name="Tanaka M."/>
            <person name="Abida H."/>
            <person name="Marechal E."/>
            <person name="Bowler C."/>
            <person name="Muto M."/>
            <person name="Sunaga Y."/>
            <person name="Tanaka M."/>
            <person name="Yoshino T."/>
            <person name="Taniguchi T."/>
            <person name="Fukuda Y."/>
            <person name="Nemoto M."/>
            <person name="Matsumoto M."/>
            <person name="Wong P.S."/>
            <person name="Aburatani S."/>
            <person name="Fujibuchi W."/>
        </authorList>
    </citation>
    <scope>NUCLEOTIDE SEQUENCE [LARGE SCALE GENOMIC DNA]</scope>
    <source>
        <strain evidence="6 7">JPCC DA0580</strain>
    </source>
</reference>
<keyword evidence="7" id="KW-1185">Reference proteome</keyword>
<evidence type="ECO:0000256" key="1">
    <source>
        <dbReference type="ARBA" id="ARBA00022884"/>
    </source>
</evidence>
<dbReference type="Gene3D" id="3.10.450.50">
    <property type="match status" value="1"/>
</dbReference>
<dbReference type="Pfam" id="PF00076">
    <property type="entry name" value="RRM_1"/>
    <property type="match status" value="1"/>
</dbReference>
<evidence type="ECO:0000259" key="4">
    <source>
        <dbReference type="PROSITE" id="PS50102"/>
    </source>
</evidence>
<gene>
    <name evidence="6" type="ORF">FisN_2Lh171</name>
</gene>
<dbReference type="PROSITE" id="PS50102">
    <property type="entry name" value="RRM"/>
    <property type="match status" value="1"/>
</dbReference>
<dbReference type="GO" id="GO:0005829">
    <property type="term" value="C:cytosol"/>
    <property type="evidence" value="ECO:0007669"/>
    <property type="project" value="TreeGrafter"/>
</dbReference>
<dbReference type="Proteomes" id="UP000198406">
    <property type="component" value="Unassembled WGS sequence"/>
</dbReference>
<dbReference type="Gene3D" id="3.30.70.330">
    <property type="match status" value="1"/>
</dbReference>
<dbReference type="InterPro" id="IPR002075">
    <property type="entry name" value="NTF2_dom"/>
</dbReference>
<keyword evidence="1 2" id="KW-0694">RNA-binding</keyword>
<dbReference type="CDD" id="cd00590">
    <property type="entry name" value="RRM_SF"/>
    <property type="match status" value="1"/>
</dbReference>
<dbReference type="InterPro" id="IPR000504">
    <property type="entry name" value="RRM_dom"/>
</dbReference>
<evidence type="ECO:0000256" key="3">
    <source>
        <dbReference type="SAM" id="MobiDB-lite"/>
    </source>
</evidence>
<proteinExistence type="predicted"/>
<dbReference type="InterPro" id="IPR039539">
    <property type="entry name" value="Ras_GTPase_bind_prot"/>
</dbReference>
<protein>
    <recommendedName>
        <fullName evidence="8">G3BP-like protein</fullName>
    </recommendedName>
</protein>
<feature type="region of interest" description="Disordered" evidence="3">
    <location>
        <begin position="413"/>
        <end position="468"/>
    </location>
</feature>
<dbReference type="OrthoDB" id="339151at2759"/>
<name>A0A1Z5KF06_FISSO</name>
<dbReference type="EMBL" id="BDSP01000218">
    <property type="protein sequence ID" value="GAX24900.1"/>
    <property type="molecule type" value="Genomic_DNA"/>
</dbReference>
<dbReference type="InParanoid" id="A0A1Z5KF06"/>
<dbReference type="AlphaFoldDB" id="A0A1Z5KF06"/>
<dbReference type="Pfam" id="PF02136">
    <property type="entry name" value="NTF2"/>
    <property type="match status" value="1"/>
</dbReference>
<feature type="region of interest" description="Disordered" evidence="3">
    <location>
        <begin position="216"/>
        <end position="237"/>
    </location>
</feature>
<feature type="region of interest" description="Disordered" evidence="3">
    <location>
        <begin position="258"/>
        <end position="331"/>
    </location>
</feature>
<dbReference type="InterPro" id="IPR018222">
    <property type="entry name" value="Nuclear_transport_factor_2_euk"/>
</dbReference>
<evidence type="ECO:0000313" key="6">
    <source>
        <dbReference type="EMBL" id="GAX24900.1"/>
    </source>
</evidence>
<feature type="compositionally biased region" description="Low complexity" evidence="3">
    <location>
        <begin position="278"/>
        <end position="293"/>
    </location>
</feature>
<evidence type="ECO:0000259" key="5">
    <source>
        <dbReference type="PROSITE" id="PS50177"/>
    </source>
</evidence>
<dbReference type="InterPro" id="IPR032710">
    <property type="entry name" value="NTF2-like_dom_sf"/>
</dbReference>
<dbReference type="PANTHER" id="PTHR10693:SF20">
    <property type="entry name" value="AT27578P"/>
    <property type="match status" value="1"/>
</dbReference>
<evidence type="ECO:0000313" key="7">
    <source>
        <dbReference type="Proteomes" id="UP000198406"/>
    </source>
</evidence>
<comment type="caution">
    <text evidence="6">The sequence shown here is derived from an EMBL/GenBank/DDBJ whole genome shotgun (WGS) entry which is preliminary data.</text>
</comment>
<dbReference type="PROSITE" id="PS50177">
    <property type="entry name" value="NTF2_DOMAIN"/>
    <property type="match status" value="1"/>
</dbReference>
<feature type="compositionally biased region" description="Basic and acidic residues" evidence="3">
    <location>
        <begin position="445"/>
        <end position="458"/>
    </location>
</feature>
<accession>A0A1Z5KF06</accession>
<dbReference type="PANTHER" id="PTHR10693">
    <property type="entry name" value="RAS GTPASE-ACTIVATING PROTEIN-BINDING PROTEIN"/>
    <property type="match status" value="1"/>
</dbReference>
<evidence type="ECO:0000256" key="2">
    <source>
        <dbReference type="PROSITE-ProRule" id="PRU00176"/>
    </source>
</evidence>
<dbReference type="InterPro" id="IPR035979">
    <property type="entry name" value="RBD_domain_sf"/>
</dbReference>
<dbReference type="SUPFAM" id="SSF54928">
    <property type="entry name" value="RNA-binding domain, RBD"/>
    <property type="match status" value="1"/>
</dbReference>
<dbReference type="SMART" id="SM00360">
    <property type="entry name" value="RRM"/>
    <property type="match status" value="1"/>
</dbReference>
<organism evidence="6 7">
    <name type="scientific">Fistulifera solaris</name>
    <name type="common">Oleaginous diatom</name>
    <dbReference type="NCBI Taxonomy" id="1519565"/>
    <lineage>
        <taxon>Eukaryota</taxon>
        <taxon>Sar</taxon>
        <taxon>Stramenopiles</taxon>
        <taxon>Ochrophyta</taxon>
        <taxon>Bacillariophyta</taxon>
        <taxon>Bacillariophyceae</taxon>
        <taxon>Bacillariophycidae</taxon>
        <taxon>Naviculales</taxon>
        <taxon>Naviculaceae</taxon>
        <taxon>Fistulifera</taxon>
    </lineage>
</organism>
<dbReference type="InterPro" id="IPR012677">
    <property type="entry name" value="Nucleotide-bd_a/b_plait_sf"/>
</dbReference>
<evidence type="ECO:0008006" key="8">
    <source>
        <dbReference type="Google" id="ProtNLM"/>
    </source>
</evidence>
<feature type="region of interest" description="Disordered" evidence="3">
    <location>
        <begin position="1"/>
        <end position="24"/>
    </location>
</feature>
<feature type="domain" description="RRM" evidence="4">
    <location>
        <begin position="333"/>
        <end position="417"/>
    </location>
</feature>
<dbReference type="GO" id="GO:1990904">
    <property type="term" value="C:ribonucleoprotein complex"/>
    <property type="evidence" value="ECO:0007669"/>
    <property type="project" value="TreeGrafter"/>
</dbReference>
<dbReference type="GO" id="GO:0003729">
    <property type="term" value="F:mRNA binding"/>
    <property type="evidence" value="ECO:0007669"/>
    <property type="project" value="TreeGrafter"/>
</dbReference>